<dbReference type="InterPro" id="IPR000277">
    <property type="entry name" value="Cys/Met-Metab_PyrdxlP-dep_enz"/>
</dbReference>
<dbReference type="InterPro" id="IPR006235">
    <property type="entry name" value="OAc-hSer/O-AcSer_sulfhydrylase"/>
</dbReference>
<dbReference type="GO" id="GO:0030170">
    <property type="term" value="F:pyridoxal phosphate binding"/>
    <property type="evidence" value="ECO:0007669"/>
    <property type="project" value="InterPro"/>
</dbReference>
<dbReference type="GO" id="GO:0019346">
    <property type="term" value="P:transsulfuration"/>
    <property type="evidence" value="ECO:0007669"/>
    <property type="project" value="InterPro"/>
</dbReference>
<dbReference type="GO" id="GO:0071269">
    <property type="term" value="P:L-homocysteine biosynthetic process"/>
    <property type="evidence" value="ECO:0007669"/>
    <property type="project" value="TreeGrafter"/>
</dbReference>
<reference evidence="5" key="1">
    <citation type="submission" date="2019-03" db="EMBL/GenBank/DDBJ databases">
        <title>Single cell metagenomics reveals metabolic interactions within the superorganism composed of flagellate Streblomastix strix and complex community of Bacteroidetes bacteria on its surface.</title>
        <authorList>
            <person name="Treitli S.C."/>
            <person name="Kolisko M."/>
            <person name="Husnik F."/>
            <person name="Keeling P."/>
            <person name="Hampl V."/>
        </authorList>
    </citation>
    <scope>NUCLEOTIDE SEQUENCE</scope>
    <source>
        <strain evidence="5">STM</strain>
    </source>
</reference>
<dbReference type="PANTHER" id="PTHR43797">
    <property type="entry name" value="HOMOCYSTEINE/CYSTEINE SYNTHASE"/>
    <property type="match status" value="1"/>
</dbReference>
<dbReference type="InterPro" id="IPR015424">
    <property type="entry name" value="PyrdxlP-dep_Trfase"/>
</dbReference>
<keyword evidence="5" id="KW-0456">Lyase</keyword>
<dbReference type="FunFam" id="3.40.640.10:FF:000046">
    <property type="entry name" value="Cystathionine gamma-lyase"/>
    <property type="match status" value="1"/>
</dbReference>
<dbReference type="Gene3D" id="3.40.640.10">
    <property type="entry name" value="Type I PLP-dependent aspartate aminotransferase-like (Major domain)"/>
    <property type="match status" value="1"/>
</dbReference>
<dbReference type="Gene3D" id="3.90.1150.10">
    <property type="entry name" value="Aspartate Aminotransferase, domain 1"/>
    <property type="match status" value="1"/>
</dbReference>
<sequence length="426" mass="46895">MSTEDNKHSFDTQRIHAGYHSQEHNNSVHVPIYQTAAFDLLSTERAGRLMRFEELGYTYSRMANPTLSVLEKRVAALDGATGSIALASGMAAVSYALLNAGEGGRIIAAAQIYGGTYDAYKRLYPTLGMQIDLLKNVNDLDEIRSLIKNDTKALFIESISNPVNAIADIQAIADLVHEYGIPLIVDNSIATPYLLNPFNYGADIVVYSATKALSGHGSVIGGLILESDKFNWAEGRHPQFTQKVHAYGGRSALETFPDYPFVARIRSFYLALLGATLSPFDAYLILQGIETLSERVKKQNDSALQIATYLSKHPKVAWVSHPALPGSKYKALTDKYLPKGAGGIFSFELKGKEEDMNTFIESLKLFSYHPNIGDTRSLVINAARITHHELTEEERIAIDIPLGTIRLSIGLEDVNDLIADLEQAMR</sequence>
<evidence type="ECO:0000256" key="2">
    <source>
        <dbReference type="ARBA" id="ARBA00009077"/>
    </source>
</evidence>
<dbReference type="SUPFAM" id="SSF53383">
    <property type="entry name" value="PLP-dependent transferases"/>
    <property type="match status" value="1"/>
</dbReference>
<dbReference type="PIRSF" id="PIRSF001434">
    <property type="entry name" value="CGS"/>
    <property type="match status" value="1"/>
</dbReference>
<keyword evidence="3" id="KW-0808">Transferase</keyword>
<comment type="caution">
    <text evidence="5">The sequence shown here is derived from an EMBL/GenBank/DDBJ whole genome shotgun (WGS) entry which is preliminary data.</text>
</comment>
<protein>
    <submittedName>
        <fullName evidence="5">L-methionine gamma-lyase</fullName>
        <ecNumber evidence="5">4.4.1.11</ecNumber>
    </submittedName>
</protein>
<organism evidence="5">
    <name type="scientific">termite gut metagenome</name>
    <dbReference type="NCBI Taxonomy" id="433724"/>
    <lineage>
        <taxon>unclassified sequences</taxon>
        <taxon>metagenomes</taxon>
        <taxon>organismal metagenomes</taxon>
    </lineage>
</organism>
<comment type="cofactor">
    <cofactor evidence="1">
        <name>pyridoxal 5'-phosphate</name>
        <dbReference type="ChEBI" id="CHEBI:597326"/>
    </cofactor>
</comment>
<dbReference type="Pfam" id="PF01053">
    <property type="entry name" value="Cys_Met_Meta_PP"/>
    <property type="match status" value="1"/>
</dbReference>
<dbReference type="GO" id="GO:0003961">
    <property type="term" value="F:O-acetylhomoserine aminocarboxypropyltransferase activity"/>
    <property type="evidence" value="ECO:0007669"/>
    <property type="project" value="TreeGrafter"/>
</dbReference>
<dbReference type="GO" id="GO:0018826">
    <property type="term" value="F:methionine gamma-lyase activity"/>
    <property type="evidence" value="ECO:0007669"/>
    <property type="project" value="UniProtKB-EC"/>
</dbReference>
<dbReference type="GO" id="GO:0005737">
    <property type="term" value="C:cytoplasm"/>
    <property type="evidence" value="ECO:0007669"/>
    <property type="project" value="TreeGrafter"/>
</dbReference>
<dbReference type="InterPro" id="IPR015422">
    <property type="entry name" value="PyrdxlP-dep_Trfase_small"/>
</dbReference>
<dbReference type="GO" id="GO:0006535">
    <property type="term" value="P:cysteine biosynthetic process from serine"/>
    <property type="evidence" value="ECO:0007669"/>
    <property type="project" value="TreeGrafter"/>
</dbReference>
<keyword evidence="4" id="KW-0663">Pyridoxal phosphate</keyword>
<dbReference type="AlphaFoldDB" id="A0A5J4RF98"/>
<proteinExistence type="inferred from homology"/>
<dbReference type="EC" id="4.4.1.11" evidence="5"/>
<evidence type="ECO:0000256" key="1">
    <source>
        <dbReference type="ARBA" id="ARBA00001933"/>
    </source>
</evidence>
<evidence type="ECO:0000256" key="3">
    <source>
        <dbReference type="ARBA" id="ARBA00022679"/>
    </source>
</evidence>
<evidence type="ECO:0000256" key="4">
    <source>
        <dbReference type="ARBA" id="ARBA00022898"/>
    </source>
</evidence>
<dbReference type="CDD" id="cd00614">
    <property type="entry name" value="CGS_like"/>
    <property type="match status" value="1"/>
</dbReference>
<gene>
    <name evidence="5" type="ORF">EZS27_018701</name>
</gene>
<name>A0A5J4RF98_9ZZZZ</name>
<dbReference type="PANTHER" id="PTHR43797:SF2">
    <property type="entry name" value="HOMOCYSTEINE_CYSTEINE SYNTHASE"/>
    <property type="match status" value="1"/>
</dbReference>
<evidence type="ECO:0000313" key="5">
    <source>
        <dbReference type="EMBL" id="KAA6332826.1"/>
    </source>
</evidence>
<comment type="similarity">
    <text evidence="2">Belongs to the trans-sulfuration enzymes family.</text>
</comment>
<accession>A0A5J4RF98</accession>
<dbReference type="GO" id="GO:0004124">
    <property type="term" value="F:cysteine synthase activity"/>
    <property type="evidence" value="ECO:0007669"/>
    <property type="project" value="TreeGrafter"/>
</dbReference>
<dbReference type="InterPro" id="IPR015421">
    <property type="entry name" value="PyrdxlP-dep_Trfase_major"/>
</dbReference>
<dbReference type="EMBL" id="SNRY01001190">
    <property type="protein sequence ID" value="KAA6332826.1"/>
    <property type="molecule type" value="Genomic_DNA"/>
</dbReference>